<sequence length="210" mass="22568">MGLLKVWLVMALVLLPNLVNSEMAVSGANHEQTPTPPITVMVDATGGTSFISSVSSSAIWPPPVAVLGEQPDGTGADTARQLAATAVRKRFRFGMGFELATASPQPVMKPTWVIDVTGRDIEATVLADGFDSSYWVMSAVKLSAWGAGATAPVDAVSWNPGAGVVAWCMARKADDESSNSDVKDLRRIPRHIRSRLRRLRLSGLRRVRSR</sequence>
<evidence type="ECO:0000313" key="3">
    <source>
        <dbReference type="Proteomes" id="UP000549517"/>
    </source>
</evidence>
<accession>A0A849AVM2</accession>
<proteinExistence type="predicted"/>
<feature type="chain" id="PRO_5039518777" evidence="1">
    <location>
        <begin position="22"/>
        <end position="210"/>
    </location>
</feature>
<evidence type="ECO:0000256" key="1">
    <source>
        <dbReference type="SAM" id="SignalP"/>
    </source>
</evidence>
<dbReference type="AlphaFoldDB" id="A0A849AVM2"/>
<organism evidence="2 3">
    <name type="scientific">Brevibacterium luteolum</name>
    <dbReference type="NCBI Taxonomy" id="199591"/>
    <lineage>
        <taxon>Bacteria</taxon>
        <taxon>Bacillati</taxon>
        <taxon>Actinomycetota</taxon>
        <taxon>Actinomycetes</taxon>
        <taxon>Micrococcales</taxon>
        <taxon>Brevibacteriaceae</taxon>
        <taxon>Brevibacterium</taxon>
    </lineage>
</organism>
<dbReference type="Proteomes" id="UP000549517">
    <property type="component" value="Unassembled WGS sequence"/>
</dbReference>
<evidence type="ECO:0000313" key="2">
    <source>
        <dbReference type="EMBL" id="NNG80101.1"/>
    </source>
</evidence>
<gene>
    <name evidence="2" type="ORF">HLA91_12085</name>
</gene>
<keyword evidence="1" id="KW-0732">Signal</keyword>
<protein>
    <submittedName>
        <fullName evidence="2">Uncharacterized protein</fullName>
    </submittedName>
</protein>
<name>A0A849AVM2_9MICO</name>
<dbReference type="EMBL" id="JABEMC010000010">
    <property type="protein sequence ID" value="NNG80101.1"/>
    <property type="molecule type" value="Genomic_DNA"/>
</dbReference>
<comment type="caution">
    <text evidence="2">The sequence shown here is derived from an EMBL/GenBank/DDBJ whole genome shotgun (WGS) entry which is preliminary data.</text>
</comment>
<reference evidence="2 3" key="1">
    <citation type="submission" date="2020-05" db="EMBL/GenBank/DDBJ databases">
        <title>MicrobeNet Type strains.</title>
        <authorList>
            <person name="Nicholson A.C."/>
        </authorList>
    </citation>
    <scope>NUCLEOTIDE SEQUENCE [LARGE SCALE GENOMIC DNA]</scope>
    <source>
        <strain evidence="2 3">CCUG 46604</strain>
    </source>
</reference>
<feature type="signal peptide" evidence="1">
    <location>
        <begin position="1"/>
        <end position="21"/>
    </location>
</feature>
<dbReference type="RefSeq" id="WP_170274884.1">
    <property type="nucleotide sequence ID" value="NZ_BAAAKH010000006.1"/>
</dbReference>